<feature type="transmembrane region" description="Helical" evidence="1">
    <location>
        <begin position="6"/>
        <end position="31"/>
    </location>
</feature>
<evidence type="ECO:0000256" key="1">
    <source>
        <dbReference type="SAM" id="Phobius"/>
    </source>
</evidence>
<keyword evidence="3" id="KW-1185">Reference proteome</keyword>
<keyword evidence="1" id="KW-0812">Transmembrane</keyword>
<organism evidence="2 3">
    <name type="scientific">Patulibacter brassicae</name>
    <dbReference type="NCBI Taxonomy" id="1705717"/>
    <lineage>
        <taxon>Bacteria</taxon>
        <taxon>Bacillati</taxon>
        <taxon>Actinomycetota</taxon>
        <taxon>Thermoleophilia</taxon>
        <taxon>Solirubrobacterales</taxon>
        <taxon>Patulibacteraceae</taxon>
        <taxon>Patulibacter</taxon>
    </lineage>
</organism>
<comment type="caution">
    <text evidence="2">The sequence shown here is derived from an EMBL/GenBank/DDBJ whole genome shotgun (WGS) entry which is preliminary data.</text>
</comment>
<gene>
    <name evidence="2" type="ORF">SK069_06330</name>
</gene>
<name>A0ABU4VJU1_9ACTN</name>
<feature type="transmembrane region" description="Helical" evidence="1">
    <location>
        <begin position="43"/>
        <end position="66"/>
    </location>
</feature>
<dbReference type="EMBL" id="JAXAVX010000002">
    <property type="protein sequence ID" value="MDX8151201.1"/>
    <property type="molecule type" value="Genomic_DNA"/>
</dbReference>
<evidence type="ECO:0000313" key="2">
    <source>
        <dbReference type="EMBL" id="MDX8151201.1"/>
    </source>
</evidence>
<evidence type="ECO:0000313" key="3">
    <source>
        <dbReference type="Proteomes" id="UP001277761"/>
    </source>
</evidence>
<dbReference type="Proteomes" id="UP001277761">
    <property type="component" value="Unassembled WGS sequence"/>
</dbReference>
<protein>
    <submittedName>
        <fullName evidence="2">Uncharacterized protein</fullName>
    </submittedName>
</protein>
<proteinExistence type="predicted"/>
<keyword evidence="1" id="KW-0472">Membrane</keyword>
<sequence>MSHEFVTYLVLVVGGLVSLTAVIGLVLVPVVRIYDLWSQRIAAFVLGLFIVGVFATGGVYLGLQIIDRYLS</sequence>
<reference evidence="2 3" key="1">
    <citation type="submission" date="2023-11" db="EMBL/GenBank/DDBJ databases">
        <authorList>
            <person name="Xu M."/>
            <person name="Jiang T."/>
        </authorList>
    </citation>
    <scope>NUCLEOTIDE SEQUENCE [LARGE SCALE GENOMIC DNA]</scope>
    <source>
        <strain evidence="2 3">SD</strain>
    </source>
</reference>
<dbReference type="RefSeq" id="WP_319953352.1">
    <property type="nucleotide sequence ID" value="NZ_JAXAVX010000002.1"/>
</dbReference>
<keyword evidence="1" id="KW-1133">Transmembrane helix</keyword>
<accession>A0ABU4VJU1</accession>